<evidence type="ECO:0000313" key="4">
    <source>
        <dbReference type="Proteomes" id="UP000515697"/>
    </source>
</evidence>
<dbReference type="AlphaFoldDB" id="A0A6V7TFU4"/>
<sequence>MDEDEFYLNLEQYIEESKKRIVDKERLIISENDEETQTLDKKKTNSDFYDYKGLVILTDNDSENEYENCKNIKEIVSINDDKELEKIRKVLEIQKGIKNRKKDGEANIAKKGPYTNRMRNKNNIVQNKKTSKKNKEDIKKFINLEKEIIITKTLMRKKKETIDNIYKYINKKEKIIKNLSKNMIKESEKYQELLVENFKKTEDLIQKFEEINARKKKKKEMVQLLNIEMSKLNVELEKKEDKIKELDKYKEFLNKLASSNKNDDNPSTDEIVIKTDEKEKNFSKNMEKYIKNSQLLIDHFNLLEEEHLQLIDDTQNAEYILEEYEKKLHDKKNKYEIKNKEMDNKITEINNYIKEYIDKISYYDNVTKNSKYNITFTNINNKIDYICTQLSYDVNTNEIMKKFQILENKIYSYITTLNKYTEENKHLVYEYQREREKERRKQMRFEINLDRKRDKQNHQNNKKSNNKNANGNLKDVSSQKSLKLHAYAVIYFFHFELFRNIISFYFYEQKKEKRENIYTLFEKDIFK</sequence>
<protein>
    <recommendedName>
        <fullName evidence="5">DUF4200 domain-containing protein</fullName>
    </recommendedName>
</protein>
<dbReference type="EMBL" id="LR865434">
    <property type="protein sequence ID" value="CAD2112006.1"/>
    <property type="molecule type" value="Genomic_DNA"/>
</dbReference>
<keyword evidence="1" id="KW-0175">Coiled coil</keyword>
<evidence type="ECO:0000256" key="2">
    <source>
        <dbReference type="SAM" id="MobiDB-lite"/>
    </source>
</evidence>
<dbReference type="InterPro" id="IPR051147">
    <property type="entry name" value="CFAP_domain-containing"/>
</dbReference>
<evidence type="ECO:0000313" key="3">
    <source>
        <dbReference type="EMBL" id="CAD2112006.1"/>
    </source>
</evidence>
<dbReference type="Proteomes" id="UP000515697">
    <property type="component" value="Chromosome PVSEL_13"/>
</dbReference>
<proteinExistence type="predicted"/>
<gene>
    <name evidence="3" type="ORF">PVSEL_1305230</name>
</gene>
<dbReference type="VEuPathDB" id="PlasmoDB:PVLDE_0500820"/>
<dbReference type="VEuPathDB" id="PlasmoDB:PVBDA_0500850"/>
<name>A0A6V7TFU4_PLAVN</name>
<accession>A0A6V7TFU4</accession>
<dbReference type="VEuPathDB" id="PlasmoDB:PVVCY_0500830"/>
<dbReference type="VEuPathDB" id="PlasmoDB:PVSEL_1305230"/>
<evidence type="ECO:0000256" key="1">
    <source>
        <dbReference type="SAM" id="Coils"/>
    </source>
</evidence>
<feature type="coiled-coil region" evidence="1">
    <location>
        <begin position="169"/>
        <end position="256"/>
    </location>
</feature>
<reference evidence="3 4" key="1">
    <citation type="submission" date="2020-08" db="EMBL/GenBank/DDBJ databases">
        <authorList>
            <person name="Ramaprasad A."/>
        </authorList>
    </citation>
    <scope>NUCLEOTIDE SEQUENCE [LARGE SCALE GENOMIC DNA]</scope>
</reference>
<dbReference type="PANTHER" id="PTHR21683:SF3">
    <property type="entry name" value="CILIA AND FLAGELLA ASSOCIATED PROTEIN 100"/>
    <property type="match status" value="1"/>
</dbReference>
<feature type="coiled-coil region" evidence="1">
    <location>
        <begin position="314"/>
        <end position="345"/>
    </location>
</feature>
<feature type="region of interest" description="Disordered" evidence="2">
    <location>
        <begin position="449"/>
        <end position="474"/>
    </location>
</feature>
<dbReference type="PANTHER" id="PTHR21683">
    <property type="entry name" value="COILED-COIL DOMAIN-CONTAINING PROTEIN 42 LIKE-2-LIKE-RELATED"/>
    <property type="match status" value="1"/>
</dbReference>
<evidence type="ECO:0008006" key="5">
    <source>
        <dbReference type="Google" id="ProtNLM"/>
    </source>
</evidence>
<organism evidence="3 4">
    <name type="scientific">Plasmodium vinckei</name>
    <dbReference type="NCBI Taxonomy" id="5860"/>
    <lineage>
        <taxon>Eukaryota</taxon>
        <taxon>Sar</taxon>
        <taxon>Alveolata</taxon>
        <taxon>Apicomplexa</taxon>
        <taxon>Aconoidasida</taxon>
        <taxon>Haemosporida</taxon>
        <taxon>Plasmodiidae</taxon>
        <taxon>Plasmodium</taxon>
        <taxon>Plasmodium (Vinckeia)</taxon>
    </lineage>
</organism>
<dbReference type="VEuPathDB" id="PlasmoDB:PVPCR_1305130"/>